<evidence type="ECO:0000256" key="4">
    <source>
        <dbReference type="ARBA" id="ARBA00022692"/>
    </source>
</evidence>
<name>A0AAE1NQ95_9EUCA</name>
<evidence type="ECO:0000256" key="7">
    <source>
        <dbReference type="ARBA" id="ARBA00023136"/>
    </source>
</evidence>
<keyword evidence="7 10" id="KW-0472">Membrane</keyword>
<dbReference type="EMBL" id="JAWZYT010004571">
    <property type="protein sequence ID" value="KAK4293352.1"/>
    <property type="molecule type" value="Genomic_DNA"/>
</dbReference>
<keyword evidence="13" id="KW-1185">Reference proteome</keyword>
<feature type="transmembrane region" description="Helical" evidence="10">
    <location>
        <begin position="42"/>
        <end position="63"/>
    </location>
</feature>
<dbReference type="InterPro" id="IPR017452">
    <property type="entry name" value="GPCR_Rhodpsn_7TM"/>
</dbReference>
<dbReference type="InterPro" id="IPR000276">
    <property type="entry name" value="GPCR_Rhodpsn"/>
</dbReference>
<dbReference type="GO" id="GO:0005886">
    <property type="term" value="C:plasma membrane"/>
    <property type="evidence" value="ECO:0007669"/>
    <property type="project" value="UniProtKB-SubCell"/>
</dbReference>
<organism evidence="12 13">
    <name type="scientific">Petrolisthes manimaculis</name>
    <dbReference type="NCBI Taxonomy" id="1843537"/>
    <lineage>
        <taxon>Eukaryota</taxon>
        <taxon>Metazoa</taxon>
        <taxon>Ecdysozoa</taxon>
        <taxon>Arthropoda</taxon>
        <taxon>Crustacea</taxon>
        <taxon>Multicrustacea</taxon>
        <taxon>Malacostraca</taxon>
        <taxon>Eumalacostraca</taxon>
        <taxon>Eucarida</taxon>
        <taxon>Decapoda</taxon>
        <taxon>Pleocyemata</taxon>
        <taxon>Anomura</taxon>
        <taxon>Galatheoidea</taxon>
        <taxon>Porcellanidae</taxon>
        <taxon>Petrolisthes</taxon>
    </lineage>
</organism>
<dbReference type="PANTHER" id="PTHR24228">
    <property type="entry name" value="B2 BRADYKININ RECEPTOR/ANGIOTENSIN II RECEPTOR"/>
    <property type="match status" value="1"/>
</dbReference>
<evidence type="ECO:0000313" key="13">
    <source>
        <dbReference type="Proteomes" id="UP001292094"/>
    </source>
</evidence>
<comment type="similarity">
    <text evidence="2">Belongs to the G-protein coupled receptor 1 family.</text>
</comment>
<evidence type="ECO:0000313" key="12">
    <source>
        <dbReference type="EMBL" id="KAK4293352.1"/>
    </source>
</evidence>
<dbReference type="SUPFAM" id="SSF81321">
    <property type="entry name" value="Family A G protein-coupled receptor-like"/>
    <property type="match status" value="1"/>
</dbReference>
<evidence type="ECO:0000256" key="5">
    <source>
        <dbReference type="ARBA" id="ARBA00022989"/>
    </source>
</evidence>
<dbReference type="PANTHER" id="PTHR24228:SF71">
    <property type="entry name" value="PROTEIN TRAPPED IN ENDODERM-1"/>
    <property type="match status" value="1"/>
</dbReference>
<evidence type="ECO:0000256" key="8">
    <source>
        <dbReference type="ARBA" id="ARBA00023170"/>
    </source>
</evidence>
<evidence type="ECO:0000256" key="1">
    <source>
        <dbReference type="ARBA" id="ARBA00004651"/>
    </source>
</evidence>
<keyword evidence="6" id="KW-0297">G-protein coupled receptor</keyword>
<dbReference type="PROSITE" id="PS50262">
    <property type="entry name" value="G_PROTEIN_RECEP_F1_2"/>
    <property type="match status" value="1"/>
</dbReference>
<accession>A0AAE1NQ95</accession>
<keyword evidence="8" id="KW-0675">Receptor</keyword>
<dbReference type="AlphaFoldDB" id="A0AAE1NQ95"/>
<reference evidence="12" key="1">
    <citation type="submission" date="2023-11" db="EMBL/GenBank/DDBJ databases">
        <title>Genome assemblies of two species of porcelain crab, Petrolisthes cinctipes and Petrolisthes manimaculis (Anomura: Porcellanidae).</title>
        <authorList>
            <person name="Angst P."/>
        </authorList>
    </citation>
    <scope>NUCLEOTIDE SEQUENCE</scope>
    <source>
        <strain evidence="12">PB745_02</strain>
        <tissue evidence="12">Gill</tissue>
    </source>
</reference>
<evidence type="ECO:0000259" key="11">
    <source>
        <dbReference type="PROSITE" id="PS50262"/>
    </source>
</evidence>
<proteinExistence type="inferred from homology"/>
<protein>
    <recommendedName>
        <fullName evidence="11">G-protein coupled receptors family 1 profile domain-containing protein</fullName>
    </recommendedName>
</protein>
<comment type="caution">
    <text evidence="12">The sequence shown here is derived from an EMBL/GenBank/DDBJ whole genome shotgun (WGS) entry which is preliminary data.</text>
</comment>
<dbReference type="Proteomes" id="UP001292094">
    <property type="component" value="Unassembled WGS sequence"/>
</dbReference>
<keyword evidence="4 10" id="KW-0812">Transmembrane</keyword>
<dbReference type="GO" id="GO:0004930">
    <property type="term" value="F:G protein-coupled receptor activity"/>
    <property type="evidence" value="ECO:0007669"/>
    <property type="project" value="UniProtKB-KW"/>
</dbReference>
<evidence type="ECO:0000256" key="3">
    <source>
        <dbReference type="ARBA" id="ARBA00022475"/>
    </source>
</evidence>
<evidence type="ECO:0000256" key="10">
    <source>
        <dbReference type="SAM" id="Phobius"/>
    </source>
</evidence>
<dbReference type="PRINTS" id="PR00237">
    <property type="entry name" value="GPCRRHODOPSN"/>
</dbReference>
<feature type="transmembrane region" description="Helical" evidence="10">
    <location>
        <begin position="12"/>
        <end position="30"/>
    </location>
</feature>
<gene>
    <name evidence="12" type="ORF">Pmani_033947</name>
</gene>
<evidence type="ECO:0000256" key="6">
    <source>
        <dbReference type="ARBA" id="ARBA00023040"/>
    </source>
</evidence>
<keyword evidence="3" id="KW-1003">Cell membrane</keyword>
<dbReference type="Gene3D" id="1.20.1070.10">
    <property type="entry name" value="Rhodopsin 7-helix transmembrane proteins"/>
    <property type="match status" value="1"/>
</dbReference>
<sequence>MARKDDLRLTKMMMTIFLCFLMSFLPLMIVNVADDEVRVPSVHVVASVLAWASAVVNPFVYAVTNRQYRTAYRTAYRRLCLRRWGGVWGGVVVAGRGEYRGCGDRGRGGDRRRMFKLVTYIHY</sequence>
<comment type="subcellular location">
    <subcellularLocation>
        <location evidence="1">Cell membrane</location>
        <topology evidence="1">Multi-pass membrane protein</topology>
    </subcellularLocation>
</comment>
<evidence type="ECO:0000256" key="9">
    <source>
        <dbReference type="ARBA" id="ARBA00023224"/>
    </source>
</evidence>
<keyword evidence="5 10" id="KW-1133">Transmembrane helix</keyword>
<keyword evidence="9" id="KW-0807">Transducer</keyword>
<evidence type="ECO:0000256" key="2">
    <source>
        <dbReference type="ARBA" id="ARBA00010663"/>
    </source>
</evidence>
<feature type="domain" description="G-protein coupled receptors family 1 profile" evidence="11">
    <location>
        <begin position="1"/>
        <end position="61"/>
    </location>
</feature>